<sequence>MSSRKDAIQKLLAQVKPFQPNYPSPPPLSFHTPSTSPPFPSTTPLSSPLNILILDSSYNPPTTAHLSLLQSSLSHLPQKPTQTLLTFSPANADKSFSPSHLPTRLTLISLLADTFSLQNPQTPTQTILLSKPYFKDKANELLLHYRQISRSQSAESIRLWFILGYDTLIRFFDPKYYKEIDMTREMEKFFEKGRIVCANRVVPSTSPSSPPQSVQQNASRNKIQEQEGILKQFMDSSDAASLIARFKDRIFFLPEWLDSEVAGVSSTLVRGLLKEYWHAKTEGTVEEVKELEGRLRELVPAGVVDFVLEEGLYKD</sequence>
<dbReference type="Proteomes" id="UP001212841">
    <property type="component" value="Unassembled WGS sequence"/>
</dbReference>
<gene>
    <name evidence="2" type="ORF">HK097_005040</name>
</gene>
<proteinExistence type="predicted"/>
<dbReference type="AlphaFoldDB" id="A0AAD5X5N9"/>
<dbReference type="InterPro" id="IPR014729">
    <property type="entry name" value="Rossmann-like_a/b/a_fold"/>
</dbReference>
<feature type="region of interest" description="Disordered" evidence="1">
    <location>
        <begin position="201"/>
        <end position="221"/>
    </location>
</feature>
<dbReference type="GO" id="GO:0016887">
    <property type="term" value="F:ATP hydrolysis activity"/>
    <property type="evidence" value="ECO:0007669"/>
    <property type="project" value="TreeGrafter"/>
</dbReference>
<protein>
    <recommendedName>
        <fullName evidence="4">Nicotinamide-nucleotide adenylyltransferase</fullName>
    </recommendedName>
</protein>
<dbReference type="Gene3D" id="3.40.50.620">
    <property type="entry name" value="HUPs"/>
    <property type="match status" value="1"/>
</dbReference>
<reference evidence="2" key="1">
    <citation type="submission" date="2020-05" db="EMBL/GenBank/DDBJ databases">
        <title>Phylogenomic resolution of chytrid fungi.</title>
        <authorList>
            <person name="Stajich J.E."/>
            <person name="Amses K."/>
            <person name="Simmons R."/>
            <person name="Seto K."/>
            <person name="Myers J."/>
            <person name="Bonds A."/>
            <person name="Quandt C.A."/>
            <person name="Barry K."/>
            <person name="Liu P."/>
            <person name="Grigoriev I."/>
            <person name="Longcore J.E."/>
            <person name="James T.Y."/>
        </authorList>
    </citation>
    <scope>NUCLEOTIDE SEQUENCE</scope>
    <source>
        <strain evidence="2">JEL0318</strain>
    </source>
</reference>
<evidence type="ECO:0000313" key="3">
    <source>
        <dbReference type="Proteomes" id="UP001212841"/>
    </source>
</evidence>
<dbReference type="EMBL" id="JADGJD010000238">
    <property type="protein sequence ID" value="KAJ3053097.1"/>
    <property type="molecule type" value="Genomic_DNA"/>
</dbReference>
<feature type="region of interest" description="Disordered" evidence="1">
    <location>
        <begin position="16"/>
        <end position="42"/>
    </location>
</feature>
<dbReference type="PANTHER" id="PTHR31285:SF0">
    <property type="entry name" value="NICOTINAMIDE MONONUCLEOTIDE ADENYLYLTRANSFERASE"/>
    <property type="match status" value="1"/>
</dbReference>
<comment type="caution">
    <text evidence="2">The sequence shown here is derived from an EMBL/GenBank/DDBJ whole genome shotgun (WGS) entry which is preliminary data.</text>
</comment>
<feature type="compositionally biased region" description="Low complexity" evidence="1">
    <location>
        <begin position="201"/>
        <end position="216"/>
    </location>
</feature>
<dbReference type="GO" id="GO:0000309">
    <property type="term" value="F:nicotinamide-nucleotide adenylyltransferase activity"/>
    <property type="evidence" value="ECO:0007669"/>
    <property type="project" value="TreeGrafter"/>
</dbReference>
<name>A0AAD5X5N9_9FUNG</name>
<evidence type="ECO:0008006" key="4">
    <source>
        <dbReference type="Google" id="ProtNLM"/>
    </source>
</evidence>
<accession>A0AAD5X5N9</accession>
<dbReference type="SUPFAM" id="SSF52374">
    <property type="entry name" value="Nucleotidylyl transferase"/>
    <property type="match status" value="1"/>
</dbReference>
<organism evidence="2 3">
    <name type="scientific">Rhizophlyctis rosea</name>
    <dbReference type="NCBI Taxonomy" id="64517"/>
    <lineage>
        <taxon>Eukaryota</taxon>
        <taxon>Fungi</taxon>
        <taxon>Fungi incertae sedis</taxon>
        <taxon>Chytridiomycota</taxon>
        <taxon>Chytridiomycota incertae sedis</taxon>
        <taxon>Chytridiomycetes</taxon>
        <taxon>Rhizophlyctidales</taxon>
        <taxon>Rhizophlyctidaceae</taxon>
        <taxon>Rhizophlyctis</taxon>
    </lineage>
</organism>
<keyword evidence="3" id="KW-1185">Reference proteome</keyword>
<evidence type="ECO:0000256" key="1">
    <source>
        <dbReference type="SAM" id="MobiDB-lite"/>
    </source>
</evidence>
<dbReference type="PANTHER" id="PTHR31285">
    <property type="entry name" value="NICOTINAMIDE MONONUCLEOTIDE ADENYLYLTRANSFERASE"/>
    <property type="match status" value="1"/>
</dbReference>
<dbReference type="GO" id="GO:0005737">
    <property type="term" value="C:cytoplasm"/>
    <property type="evidence" value="ECO:0007669"/>
    <property type="project" value="TreeGrafter"/>
</dbReference>
<evidence type="ECO:0000313" key="2">
    <source>
        <dbReference type="EMBL" id="KAJ3053097.1"/>
    </source>
</evidence>
<dbReference type="GO" id="GO:0005634">
    <property type="term" value="C:nucleus"/>
    <property type="evidence" value="ECO:0007669"/>
    <property type="project" value="TreeGrafter"/>
</dbReference>